<gene>
    <name evidence="2" type="ORF">EB796_014593</name>
</gene>
<keyword evidence="1" id="KW-0472">Membrane</keyword>
<proteinExistence type="predicted"/>
<keyword evidence="1" id="KW-1133">Transmembrane helix</keyword>
<protein>
    <submittedName>
        <fullName evidence="2">Uncharacterized protein</fullName>
    </submittedName>
</protein>
<evidence type="ECO:0000256" key="1">
    <source>
        <dbReference type="SAM" id="Phobius"/>
    </source>
</evidence>
<accession>A0A7J7JM57</accession>
<dbReference type="Proteomes" id="UP000593567">
    <property type="component" value="Unassembled WGS sequence"/>
</dbReference>
<dbReference type="AlphaFoldDB" id="A0A7J7JM57"/>
<organism evidence="2 3">
    <name type="scientific">Bugula neritina</name>
    <name type="common">Brown bryozoan</name>
    <name type="synonym">Sertularia neritina</name>
    <dbReference type="NCBI Taxonomy" id="10212"/>
    <lineage>
        <taxon>Eukaryota</taxon>
        <taxon>Metazoa</taxon>
        <taxon>Spiralia</taxon>
        <taxon>Lophotrochozoa</taxon>
        <taxon>Bryozoa</taxon>
        <taxon>Gymnolaemata</taxon>
        <taxon>Cheilostomatida</taxon>
        <taxon>Flustrina</taxon>
        <taxon>Buguloidea</taxon>
        <taxon>Bugulidae</taxon>
        <taxon>Bugula</taxon>
    </lineage>
</organism>
<dbReference type="EMBL" id="VXIV02002147">
    <property type="protein sequence ID" value="KAF6027097.1"/>
    <property type="molecule type" value="Genomic_DNA"/>
</dbReference>
<name>A0A7J7JM57_BUGNE</name>
<keyword evidence="1" id="KW-0812">Transmembrane</keyword>
<sequence length="68" mass="7406">MDNKNIPFDYPTTPGTTTATITAMKVETMPTIRPPLFTAVVAGIVAVSSHIMFHLIVTVFAETDLKKI</sequence>
<reference evidence="2" key="1">
    <citation type="submission" date="2020-06" db="EMBL/GenBank/DDBJ databases">
        <title>Draft genome of Bugula neritina, a colonial animal packing powerful symbionts and potential medicines.</title>
        <authorList>
            <person name="Rayko M."/>
        </authorList>
    </citation>
    <scope>NUCLEOTIDE SEQUENCE [LARGE SCALE GENOMIC DNA]</scope>
    <source>
        <strain evidence="2">Kwan_BN1</strain>
    </source>
</reference>
<evidence type="ECO:0000313" key="3">
    <source>
        <dbReference type="Proteomes" id="UP000593567"/>
    </source>
</evidence>
<feature type="transmembrane region" description="Helical" evidence="1">
    <location>
        <begin position="36"/>
        <end position="61"/>
    </location>
</feature>
<comment type="caution">
    <text evidence="2">The sequence shown here is derived from an EMBL/GenBank/DDBJ whole genome shotgun (WGS) entry which is preliminary data.</text>
</comment>
<keyword evidence="3" id="KW-1185">Reference proteome</keyword>
<evidence type="ECO:0000313" key="2">
    <source>
        <dbReference type="EMBL" id="KAF6027097.1"/>
    </source>
</evidence>